<accession>A0A2G5C9Z9</accession>
<gene>
    <name evidence="1" type="ORF">AQUCO_07200023v1</name>
</gene>
<keyword evidence="2" id="KW-1185">Reference proteome</keyword>
<organism evidence="1 2">
    <name type="scientific">Aquilegia coerulea</name>
    <name type="common">Rocky mountain columbine</name>
    <dbReference type="NCBI Taxonomy" id="218851"/>
    <lineage>
        <taxon>Eukaryota</taxon>
        <taxon>Viridiplantae</taxon>
        <taxon>Streptophyta</taxon>
        <taxon>Embryophyta</taxon>
        <taxon>Tracheophyta</taxon>
        <taxon>Spermatophyta</taxon>
        <taxon>Magnoliopsida</taxon>
        <taxon>Ranunculales</taxon>
        <taxon>Ranunculaceae</taxon>
        <taxon>Thalictroideae</taxon>
        <taxon>Aquilegia</taxon>
    </lineage>
</organism>
<protein>
    <submittedName>
        <fullName evidence="1">Uncharacterized protein</fullName>
    </submittedName>
</protein>
<proteinExistence type="predicted"/>
<dbReference type="Proteomes" id="UP000230069">
    <property type="component" value="Unassembled WGS sequence"/>
</dbReference>
<evidence type="ECO:0000313" key="1">
    <source>
        <dbReference type="EMBL" id="PIA28106.1"/>
    </source>
</evidence>
<dbReference type="AlphaFoldDB" id="A0A2G5C9Z9"/>
<name>A0A2G5C9Z9_AQUCA</name>
<dbReference type="EMBL" id="KZ305089">
    <property type="protein sequence ID" value="PIA28106.1"/>
    <property type="molecule type" value="Genomic_DNA"/>
</dbReference>
<reference evidence="1 2" key="1">
    <citation type="submission" date="2017-09" db="EMBL/GenBank/DDBJ databases">
        <title>WGS assembly of Aquilegia coerulea Goldsmith.</title>
        <authorList>
            <person name="Hodges S."/>
            <person name="Kramer E."/>
            <person name="Nordborg M."/>
            <person name="Tomkins J."/>
            <person name="Borevitz J."/>
            <person name="Derieg N."/>
            <person name="Yan J."/>
            <person name="Mihaltcheva S."/>
            <person name="Hayes R.D."/>
            <person name="Rokhsar D."/>
        </authorList>
    </citation>
    <scope>NUCLEOTIDE SEQUENCE [LARGE SCALE GENOMIC DNA]</scope>
    <source>
        <strain evidence="2">cv. Goldsmith</strain>
    </source>
</reference>
<sequence length="109" mass="12085">MLVDNEKYTVEKLCYSVTKSTSLRQQFTNTLQEGVVEEEFFSMFVVKDEEILSDSRSEIESENGFTDDRSDSGPSVAILLHKASQLLITSVSLPFSSPTSTCNGCTSDK</sequence>
<evidence type="ECO:0000313" key="2">
    <source>
        <dbReference type="Proteomes" id="UP000230069"/>
    </source>
</evidence>
<dbReference type="InParanoid" id="A0A2G5C9Z9"/>